<sequence>MTTEPASVPDMPSLPIPSHLSSPMHYFSSVLLIRIYPTSFLPVSTPSHAPPSPLRPLVNLSLSELIPSLDLGRAAALDLSPPSAPSSSESPPFPRSLTASNPMDHSDAQSNQTPPLLAFPPSVQFVKDRGPHLSFLTPFSSMQ</sequence>
<dbReference type="Gramene" id="ERM98504">
    <property type="protein sequence ID" value="ERM98504"/>
    <property type="gene ID" value="AMTR_s00072p00194350"/>
</dbReference>
<evidence type="ECO:0000313" key="3">
    <source>
        <dbReference type="Proteomes" id="UP000017836"/>
    </source>
</evidence>
<dbReference type="AlphaFoldDB" id="W1NV10"/>
<keyword evidence="3" id="KW-1185">Reference proteome</keyword>
<dbReference type="HOGENOM" id="CLU_1811114_0_0_1"/>
<evidence type="ECO:0000256" key="1">
    <source>
        <dbReference type="SAM" id="MobiDB-lite"/>
    </source>
</evidence>
<feature type="compositionally biased region" description="Polar residues" evidence="1">
    <location>
        <begin position="97"/>
        <end position="114"/>
    </location>
</feature>
<feature type="region of interest" description="Disordered" evidence="1">
    <location>
        <begin position="76"/>
        <end position="122"/>
    </location>
</feature>
<name>W1NV10_AMBTC</name>
<evidence type="ECO:0000313" key="2">
    <source>
        <dbReference type="EMBL" id="ERM98504.1"/>
    </source>
</evidence>
<feature type="non-terminal residue" evidence="2">
    <location>
        <position position="143"/>
    </location>
</feature>
<organism evidence="2 3">
    <name type="scientific">Amborella trichopoda</name>
    <dbReference type="NCBI Taxonomy" id="13333"/>
    <lineage>
        <taxon>Eukaryota</taxon>
        <taxon>Viridiplantae</taxon>
        <taxon>Streptophyta</taxon>
        <taxon>Embryophyta</taxon>
        <taxon>Tracheophyta</taxon>
        <taxon>Spermatophyta</taxon>
        <taxon>Magnoliopsida</taxon>
        <taxon>Amborellales</taxon>
        <taxon>Amborellaceae</taxon>
        <taxon>Amborella</taxon>
    </lineage>
</organism>
<proteinExistence type="predicted"/>
<reference evidence="3" key="1">
    <citation type="journal article" date="2013" name="Science">
        <title>The Amborella genome and the evolution of flowering plants.</title>
        <authorList>
            <consortium name="Amborella Genome Project"/>
        </authorList>
    </citation>
    <scope>NUCLEOTIDE SEQUENCE [LARGE SCALE GENOMIC DNA]</scope>
</reference>
<accession>W1NV10</accession>
<dbReference type="Proteomes" id="UP000017836">
    <property type="component" value="Unassembled WGS sequence"/>
</dbReference>
<protein>
    <submittedName>
        <fullName evidence="2">Uncharacterized protein</fullName>
    </submittedName>
</protein>
<dbReference type="EMBL" id="KI395332">
    <property type="protein sequence ID" value="ERM98504.1"/>
    <property type="molecule type" value="Genomic_DNA"/>
</dbReference>
<gene>
    <name evidence="2" type="ORF">AMTR_s00072p00194350</name>
</gene>